<dbReference type="PANTHER" id="PTHR45776">
    <property type="entry name" value="MIP04163P"/>
    <property type="match status" value="1"/>
</dbReference>
<feature type="compositionally biased region" description="Low complexity" evidence="7">
    <location>
        <begin position="340"/>
        <end position="355"/>
    </location>
</feature>
<dbReference type="GO" id="GO:0000981">
    <property type="term" value="F:DNA-binding transcription factor activity, RNA polymerase II-specific"/>
    <property type="evidence" value="ECO:0007669"/>
    <property type="project" value="TreeGrafter"/>
</dbReference>
<keyword evidence="3" id="KW-0805">Transcription regulation</keyword>
<feature type="region of interest" description="Disordered" evidence="7">
    <location>
        <begin position="220"/>
        <end position="268"/>
    </location>
</feature>
<dbReference type="InterPro" id="IPR011598">
    <property type="entry name" value="bHLH_dom"/>
</dbReference>
<feature type="region of interest" description="Disordered" evidence="7">
    <location>
        <begin position="694"/>
        <end position="739"/>
    </location>
</feature>
<dbReference type="InterPro" id="IPR036638">
    <property type="entry name" value="HLH_DNA-bd_sf"/>
</dbReference>
<feature type="region of interest" description="Disordered" evidence="7">
    <location>
        <begin position="867"/>
        <end position="886"/>
    </location>
</feature>
<reference evidence="9" key="2">
    <citation type="journal article" date="2023" name="Infect Dis Poverty">
        <title>Chromosome-scale genome of the human blood fluke Schistosoma mekongi and its implications for public health.</title>
        <authorList>
            <person name="Zhou M."/>
            <person name="Xu L."/>
            <person name="Xu D."/>
            <person name="Chen W."/>
            <person name="Khan J."/>
            <person name="Hu Y."/>
            <person name="Huang H."/>
            <person name="Wei H."/>
            <person name="Zhang Y."/>
            <person name="Chusongsang P."/>
            <person name="Tanasarnprasert K."/>
            <person name="Hu X."/>
            <person name="Limpanont Y."/>
            <person name="Lv Z."/>
        </authorList>
    </citation>
    <scope>NUCLEOTIDE SEQUENCE</scope>
    <source>
        <strain evidence="9">LV_2022a</strain>
    </source>
</reference>
<keyword evidence="4" id="KW-0238">DNA-binding</keyword>
<feature type="compositionally biased region" description="Polar residues" evidence="7">
    <location>
        <begin position="586"/>
        <end position="604"/>
    </location>
</feature>
<evidence type="ECO:0000256" key="6">
    <source>
        <dbReference type="ARBA" id="ARBA00023242"/>
    </source>
</evidence>
<feature type="compositionally biased region" description="Low complexity" evidence="7">
    <location>
        <begin position="867"/>
        <end position="881"/>
    </location>
</feature>
<reference evidence="9" key="1">
    <citation type="submission" date="2022-04" db="EMBL/GenBank/DDBJ databases">
        <authorList>
            <person name="Xu L."/>
            <person name="Lv Z."/>
        </authorList>
    </citation>
    <scope>NUCLEOTIDE SEQUENCE</scope>
    <source>
        <strain evidence="9">LV_2022a</strain>
    </source>
</reference>
<evidence type="ECO:0000313" key="10">
    <source>
        <dbReference type="Proteomes" id="UP001292079"/>
    </source>
</evidence>
<comment type="caution">
    <text evidence="9">The sequence shown here is derived from an EMBL/GenBank/DDBJ whole genome shotgun (WGS) entry which is preliminary data.</text>
</comment>
<comment type="subcellular location">
    <subcellularLocation>
        <location evidence="1">Nucleus</location>
    </subcellularLocation>
</comment>
<feature type="region of interest" description="Disordered" evidence="7">
    <location>
        <begin position="324"/>
        <end position="361"/>
    </location>
</feature>
<comment type="similarity">
    <text evidence="2">Belongs to the MiT/TFE family.</text>
</comment>
<dbReference type="AlphaFoldDB" id="A0AAE1Z990"/>
<dbReference type="GO" id="GO:0000978">
    <property type="term" value="F:RNA polymerase II cis-regulatory region sequence-specific DNA binding"/>
    <property type="evidence" value="ECO:0007669"/>
    <property type="project" value="TreeGrafter"/>
</dbReference>
<dbReference type="EMBL" id="JALJAT010000005">
    <property type="protein sequence ID" value="KAK4469560.1"/>
    <property type="molecule type" value="Genomic_DNA"/>
</dbReference>
<dbReference type="PROSITE" id="PS50888">
    <property type="entry name" value="BHLH"/>
    <property type="match status" value="1"/>
</dbReference>
<dbReference type="Pfam" id="PF00010">
    <property type="entry name" value="HLH"/>
    <property type="match status" value="1"/>
</dbReference>
<dbReference type="Proteomes" id="UP001292079">
    <property type="component" value="Unassembled WGS sequence"/>
</dbReference>
<evidence type="ECO:0000256" key="2">
    <source>
        <dbReference type="ARBA" id="ARBA00008289"/>
    </source>
</evidence>
<evidence type="ECO:0000256" key="5">
    <source>
        <dbReference type="ARBA" id="ARBA00023163"/>
    </source>
</evidence>
<dbReference type="GO" id="GO:0046983">
    <property type="term" value="F:protein dimerization activity"/>
    <property type="evidence" value="ECO:0007669"/>
    <property type="project" value="InterPro"/>
</dbReference>
<feature type="compositionally biased region" description="Low complexity" evidence="7">
    <location>
        <begin position="699"/>
        <end position="716"/>
    </location>
</feature>
<feature type="compositionally biased region" description="Polar residues" evidence="7">
    <location>
        <begin position="727"/>
        <end position="739"/>
    </location>
</feature>
<evidence type="ECO:0000313" key="9">
    <source>
        <dbReference type="EMBL" id="KAK4469560.1"/>
    </source>
</evidence>
<dbReference type="GO" id="GO:0005634">
    <property type="term" value="C:nucleus"/>
    <property type="evidence" value="ECO:0007669"/>
    <property type="project" value="UniProtKB-SubCell"/>
</dbReference>
<evidence type="ECO:0000256" key="1">
    <source>
        <dbReference type="ARBA" id="ARBA00004123"/>
    </source>
</evidence>
<dbReference type="PANTHER" id="PTHR45776:SF2">
    <property type="entry name" value="MIP04163P"/>
    <property type="match status" value="1"/>
</dbReference>
<keyword evidence="5" id="KW-0804">Transcription</keyword>
<proteinExistence type="inferred from homology"/>
<evidence type="ECO:0000259" key="8">
    <source>
        <dbReference type="PROSITE" id="PS50888"/>
    </source>
</evidence>
<feature type="compositionally biased region" description="Low complexity" evidence="7">
    <location>
        <begin position="259"/>
        <end position="268"/>
    </location>
</feature>
<feature type="compositionally biased region" description="Polar residues" evidence="7">
    <location>
        <begin position="226"/>
        <end position="237"/>
    </location>
</feature>
<keyword evidence="6" id="KW-0539">Nucleus</keyword>
<dbReference type="SUPFAM" id="SSF47459">
    <property type="entry name" value="HLH, helix-loop-helix DNA-binding domain"/>
    <property type="match status" value="1"/>
</dbReference>
<keyword evidence="10" id="KW-1185">Reference proteome</keyword>
<evidence type="ECO:0000256" key="3">
    <source>
        <dbReference type="ARBA" id="ARBA00023015"/>
    </source>
</evidence>
<dbReference type="SMART" id="SM00353">
    <property type="entry name" value="HLH"/>
    <property type="match status" value="1"/>
</dbReference>
<sequence length="914" mass="100380">MSRTSARQQRMREQTLNEECIVQDELGPRTTSECRSKGSKLIISSPTTTSHPCLNLLLSGSQAPAQHIEDNVKLTNQYNRGFRASALLVSLNATDQQHRPTETHPTRVFQPIGASQHMISHLSEINTPQRDLSFIGHISSTIGTNAVITTQGFIDSSRNSTCALSTSNNRVPNQSSLPMQFTHRNLPHCQANHTIHVKHSSFDGTSINTQVKSNSELSVLEVESNGSPTPSDVNSVGVSDPTVDFPHQTPDSSERLQRDSSSSITTKATKTLPIMTNKLDSLIQISPVDVDPFFLGENTKSNRDETGITVSSSCPATVPDDLCVTDNTSPLQPGSRAPQSVLSESGSSPLGGLNSAPEATSLPVSHGSLSIGSISSPVGNRNVDDQRVAWMRDRSKKDSHNRIERKRRDYINCQIAELGSLLPEDMFRDGDGKKNKGNILKNSVEFICLLRSELAQIPEVRRETSLAAKVIGQLVKRIQELESVTNVTPIQQTPHANRNNLDYQNLLQEWIMLHENNLQNSIPISTANSPITRCSFPQSTTADGSSPGLSSVGTDEMINSDTKIIFSNSMASPIVGSAPVRSNPLGSSRINSPVPNSNFSTRPTGGTVLESPLRFMRERCTSLTVSTTSVSNSSNDSNMPNVRLHGPEYQQQAANKIRAQHNLQSHNSSQLRILQPGNQSTVVSQAQLFGLPFQSKPIPQSSHLPSPSSSLSPQHHVSIHQHHQLHPSNRSGMTFGSIPNQHFANSRSISASLPVNVNPLLCGIQDPDMNDLNDDKISQLYAFDSANSFVPQLKSEPICESDSNYNSMHSLGLDLCHGNTGNTILEPVTHFDPLIASVVQSSNQHYQQQQQQRYQEQHHYHLRHYLQSQQQQPHQQHRPSLNHSGRISLKTLDLSTPPMGLDIDEFQFDDVPME</sequence>
<feature type="domain" description="BHLH" evidence="8">
    <location>
        <begin position="395"/>
        <end position="450"/>
    </location>
</feature>
<gene>
    <name evidence="9" type="ORF">MN116_007100</name>
</gene>
<evidence type="ECO:0000256" key="7">
    <source>
        <dbReference type="SAM" id="MobiDB-lite"/>
    </source>
</evidence>
<evidence type="ECO:0000256" key="4">
    <source>
        <dbReference type="ARBA" id="ARBA00023125"/>
    </source>
</evidence>
<feature type="region of interest" description="Disordered" evidence="7">
    <location>
        <begin position="586"/>
        <end position="608"/>
    </location>
</feature>
<protein>
    <recommendedName>
        <fullName evidence="8">BHLH domain-containing protein</fullName>
    </recommendedName>
</protein>
<accession>A0AAE1Z990</accession>
<organism evidence="9 10">
    <name type="scientific">Schistosoma mekongi</name>
    <name type="common">Parasitic worm</name>
    <dbReference type="NCBI Taxonomy" id="38744"/>
    <lineage>
        <taxon>Eukaryota</taxon>
        <taxon>Metazoa</taxon>
        <taxon>Spiralia</taxon>
        <taxon>Lophotrochozoa</taxon>
        <taxon>Platyhelminthes</taxon>
        <taxon>Trematoda</taxon>
        <taxon>Digenea</taxon>
        <taxon>Strigeidida</taxon>
        <taxon>Schistosomatoidea</taxon>
        <taxon>Schistosomatidae</taxon>
        <taxon>Schistosoma</taxon>
    </lineage>
</organism>
<dbReference type="Gene3D" id="4.10.280.10">
    <property type="entry name" value="Helix-loop-helix DNA-binding domain"/>
    <property type="match status" value="1"/>
</dbReference>
<name>A0AAE1Z990_SCHME</name>